<organism evidence="6 7">
    <name type="scientific">Candidatus Avoscillospira stercorigallinarum</name>
    <dbReference type="NCBI Taxonomy" id="2840708"/>
    <lineage>
        <taxon>Bacteria</taxon>
        <taxon>Bacillati</taxon>
        <taxon>Bacillota</taxon>
        <taxon>Clostridia</taxon>
        <taxon>Eubacteriales</taxon>
        <taxon>Oscillospiraceae</taxon>
        <taxon>Oscillospiraceae incertae sedis</taxon>
        <taxon>Candidatus Avoscillospira</taxon>
    </lineage>
</organism>
<dbReference type="SUPFAM" id="SSF53850">
    <property type="entry name" value="Periplasmic binding protein-like II"/>
    <property type="match status" value="1"/>
</dbReference>
<dbReference type="SUPFAM" id="SSF46785">
    <property type="entry name" value="Winged helix' DNA-binding domain"/>
    <property type="match status" value="1"/>
</dbReference>
<dbReference type="PROSITE" id="PS50931">
    <property type="entry name" value="HTH_LYSR"/>
    <property type="match status" value="1"/>
</dbReference>
<keyword evidence="4" id="KW-0804">Transcription</keyword>
<evidence type="ECO:0000259" key="5">
    <source>
        <dbReference type="PROSITE" id="PS50931"/>
    </source>
</evidence>
<protein>
    <submittedName>
        <fullName evidence="6">LysR family transcriptional regulator</fullName>
    </submittedName>
</protein>
<keyword evidence="3" id="KW-0238">DNA-binding</keyword>
<dbReference type="PRINTS" id="PR00039">
    <property type="entry name" value="HTHLYSR"/>
</dbReference>
<dbReference type="Pfam" id="PF00126">
    <property type="entry name" value="HTH_1"/>
    <property type="match status" value="1"/>
</dbReference>
<reference evidence="6" key="1">
    <citation type="submission" date="2020-10" db="EMBL/GenBank/DDBJ databases">
        <authorList>
            <person name="Gilroy R."/>
        </authorList>
    </citation>
    <scope>NUCLEOTIDE SEQUENCE</scope>
    <source>
        <strain evidence="6">ChiSjej2B20-13462</strain>
    </source>
</reference>
<reference evidence="6" key="2">
    <citation type="journal article" date="2021" name="PeerJ">
        <title>Extensive microbial diversity within the chicken gut microbiome revealed by metagenomics and culture.</title>
        <authorList>
            <person name="Gilroy R."/>
            <person name="Ravi A."/>
            <person name="Getino M."/>
            <person name="Pursley I."/>
            <person name="Horton D.L."/>
            <person name="Alikhan N.F."/>
            <person name="Baker D."/>
            <person name="Gharbi K."/>
            <person name="Hall N."/>
            <person name="Watson M."/>
            <person name="Adriaenssens E.M."/>
            <person name="Foster-Nyarko E."/>
            <person name="Jarju S."/>
            <person name="Secka A."/>
            <person name="Antonio M."/>
            <person name="Oren A."/>
            <person name="Chaudhuri R.R."/>
            <person name="La Ragione R."/>
            <person name="Hildebrand F."/>
            <person name="Pallen M.J."/>
        </authorList>
    </citation>
    <scope>NUCLEOTIDE SEQUENCE</scope>
    <source>
        <strain evidence="6">ChiSjej2B20-13462</strain>
    </source>
</reference>
<dbReference type="InterPro" id="IPR036390">
    <property type="entry name" value="WH_DNA-bd_sf"/>
</dbReference>
<evidence type="ECO:0000256" key="4">
    <source>
        <dbReference type="ARBA" id="ARBA00023163"/>
    </source>
</evidence>
<evidence type="ECO:0000256" key="2">
    <source>
        <dbReference type="ARBA" id="ARBA00023015"/>
    </source>
</evidence>
<accession>A0A9D1CMY1</accession>
<evidence type="ECO:0000313" key="6">
    <source>
        <dbReference type="EMBL" id="HIQ69201.1"/>
    </source>
</evidence>
<comment type="similarity">
    <text evidence="1">Belongs to the LysR transcriptional regulatory family.</text>
</comment>
<dbReference type="Gene3D" id="1.10.10.10">
    <property type="entry name" value="Winged helix-like DNA-binding domain superfamily/Winged helix DNA-binding domain"/>
    <property type="match status" value="1"/>
</dbReference>
<proteinExistence type="inferred from homology"/>
<dbReference type="GO" id="GO:0003677">
    <property type="term" value="F:DNA binding"/>
    <property type="evidence" value="ECO:0007669"/>
    <property type="project" value="UniProtKB-KW"/>
</dbReference>
<dbReference type="EMBL" id="DVFN01000035">
    <property type="protein sequence ID" value="HIQ69201.1"/>
    <property type="molecule type" value="Genomic_DNA"/>
</dbReference>
<sequence length="303" mass="35139">MNTQHFQYLVEIERTRSISQAAKNLFLSQPNLSRVIHELEESLGFAIFERTSRGVTPTDRGAMLLQYARRILREMDSIEALGRSGPVKSRLRICFPRSGRYLDATARYLAQCCKTDLVDAEIRECHARQTLEMLDKGDTELGVIRFRSEYEDYFRDQASLRGLHFQVLRDYRYQLMMHPSHPLAEKQQIFQADLRDYVEIAHGDTFRQSESRGSEPRRRIYSVDRLAQVRLLHAIAGAYIWISPASEEDLRQWGLVQRDCADNTDVYRDALLHRKSYIPTDMESGLLELISQDFQGDVISGTI</sequence>
<dbReference type="GO" id="GO:0032993">
    <property type="term" value="C:protein-DNA complex"/>
    <property type="evidence" value="ECO:0007669"/>
    <property type="project" value="TreeGrafter"/>
</dbReference>
<gene>
    <name evidence="6" type="ORF">IAA67_02565</name>
</gene>
<dbReference type="InterPro" id="IPR036388">
    <property type="entry name" value="WH-like_DNA-bd_sf"/>
</dbReference>
<dbReference type="AlphaFoldDB" id="A0A9D1CMY1"/>
<dbReference type="InterPro" id="IPR005119">
    <property type="entry name" value="LysR_subst-bd"/>
</dbReference>
<dbReference type="InterPro" id="IPR000847">
    <property type="entry name" value="LysR_HTH_N"/>
</dbReference>
<evidence type="ECO:0000256" key="1">
    <source>
        <dbReference type="ARBA" id="ARBA00009437"/>
    </source>
</evidence>
<feature type="domain" description="HTH lysR-type" evidence="5">
    <location>
        <begin position="1"/>
        <end position="58"/>
    </location>
</feature>
<dbReference type="FunFam" id="1.10.10.10:FF:000001">
    <property type="entry name" value="LysR family transcriptional regulator"/>
    <property type="match status" value="1"/>
</dbReference>
<evidence type="ECO:0000256" key="3">
    <source>
        <dbReference type="ARBA" id="ARBA00023125"/>
    </source>
</evidence>
<comment type="caution">
    <text evidence="6">The sequence shown here is derived from an EMBL/GenBank/DDBJ whole genome shotgun (WGS) entry which is preliminary data.</text>
</comment>
<dbReference type="Pfam" id="PF03466">
    <property type="entry name" value="LysR_substrate"/>
    <property type="match status" value="1"/>
</dbReference>
<dbReference type="Proteomes" id="UP000886874">
    <property type="component" value="Unassembled WGS sequence"/>
</dbReference>
<dbReference type="PANTHER" id="PTHR30346:SF9">
    <property type="entry name" value="LYSR FAMILY TRANSCRIPTIONAL REGULATOR"/>
    <property type="match status" value="1"/>
</dbReference>
<name>A0A9D1CMY1_9FIRM</name>
<keyword evidence="2" id="KW-0805">Transcription regulation</keyword>
<dbReference type="PANTHER" id="PTHR30346">
    <property type="entry name" value="TRANSCRIPTIONAL DUAL REGULATOR HCAR-RELATED"/>
    <property type="match status" value="1"/>
</dbReference>
<dbReference type="Gene3D" id="3.40.190.10">
    <property type="entry name" value="Periplasmic binding protein-like II"/>
    <property type="match status" value="2"/>
</dbReference>
<dbReference type="GO" id="GO:0003700">
    <property type="term" value="F:DNA-binding transcription factor activity"/>
    <property type="evidence" value="ECO:0007669"/>
    <property type="project" value="InterPro"/>
</dbReference>
<evidence type="ECO:0000313" key="7">
    <source>
        <dbReference type="Proteomes" id="UP000886874"/>
    </source>
</evidence>